<dbReference type="EC" id="2.7.7.13" evidence="2"/>
<dbReference type="Proteomes" id="UP000885792">
    <property type="component" value="Unassembled WGS sequence"/>
</dbReference>
<evidence type="ECO:0000313" key="2">
    <source>
        <dbReference type="EMBL" id="HHJ64794.1"/>
    </source>
</evidence>
<dbReference type="InterPro" id="IPR005835">
    <property type="entry name" value="NTP_transferase_dom"/>
</dbReference>
<dbReference type="EMBL" id="DRNB01000286">
    <property type="protein sequence ID" value="HHJ64794.1"/>
    <property type="molecule type" value="Genomic_DNA"/>
</dbReference>
<dbReference type="InterPro" id="IPR051161">
    <property type="entry name" value="Mannose-6P_isomerase_type2"/>
</dbReference>
<keyword evidence="2" id="KW-0808">Transferase</keyword>
<dbReference type="PANTHER" id="PTHR46390">
    <property type="entry name" value="MANNOSE-1-PHOSPHATE GUANYLYLTRANSFERASE"/>
    <property type="match status" value="1"/>
</dbReference>
<dbReference type="Pfam" id="PF00483">
    <property type="entry name" value="NTP_transferase"/>
    <property type="match status" value="1"/>
</dbReference>
<proteinExistence type="predicted"/>
<dbReference type="SUPFAM" id="SSF53448">
    <property type="entry name" value="Nucleotide-diphospho-sugar transferases"/>
    <property type="match status" value="1"/>
</dbReference>
<dbReference type="GO" id="GO:0004475">
    <property type="term" value="F:mannose-1-phosphate guanylyltransferase (GTP) activity"/>
    <property type="evidence" value="ECO:0007669"/>
    <property type="project" value="UniProtKB-EC"/>
</dbReference>
<dbReference type="CDD" id="cd02509">
    <property type="entry name" value="GDP-M1P_Guanylyltransferase"/>
    <property type="match status" value="1"/>
</dbReference>
<dbReference type="PANTHER" id="PTHR46390:SF1">
    <property type="entry name" value="MANNOSE-1-PHOSPHATE GUANYLYLTRANSFERASE"/>
    <property type="match status" value="1"/>
</dbReference>
<keyword evidence="2" id="KW-0413">Isomerase</keyword>
<comment type="caution">
    <text evidence="2">The sequence shown here is derived from an EMBL/GenBank/DDBJ whole genome shotgun (WGS) entry which is preliminary data.</text>
</comment>
<sequence length="290" mass="32864">MKILILCGGSGTRLWPLSREDFPKQFIRLFSERSLFQETVLRALKTAGEEDIFVVTARRYEWLVRDELSELGLSRVRTVTEPRSRNTAPAIALGLKRLLSLEVPPTEDVLVLPSDHLIRDSSAFLRAVEKGLRATAEGYVVLFGEKPAYPETGYGYIRLGKELPGDLFEVEEFVEKPDRERAEAYSADGRHLWNCGIFLFRVERAVADFRRLLPEVDLGVSYDEFVERFSEYPDLSFDHAILEKTERRAVVPVQMGWSDVGSFRAVYENLPKDGRGNVTFGDVEVLGGGN</sequence>
<dbReference type="GO" id="GO:0009298">
    <property type="term" value="P:GDP-mannose biosynthetic process"/>
    <property type="evidence" value="ECO:0007669"/>
    <property type="project" value="TreeGrafter"/>
</dbReference>
<gene>
    <name evidence="2" type="primary">cpsB</name>
    <name evidence="2" type="ORF">ENJ61_07800</name>
</gene>
<dbReference type="Gene3D" id="3.90.550.10">
    <property type="entry name" value="Spore Coat Polysaccharide Biosynthesis Protein SpsA, Chain A"/>
    <property type="match status" value="1"/>
</dbReference>
<protein>
    <submittedName>
        <fullName evidence="2">Mannose-1-phosphate guanylyltransferase/mannose-6-phosphate isomerase</fullName>
        <ecNumber evidence="2">2.7.7.13</ecNumber>
    </submittedName>
</protein>
<dbReference type="InterPro" id="IPR029044">
    <property type="entry name" value="Nucleotide-diphossugar_trans"/>
</dbReference>
<feature type="domain" description="Nucleotidyl transferase" evidence="1">
    <location>
        <begin position="4"/>
        <end position="270"/>
    </location>
</feature>
<reference evidence="2" key="1">
    <citation type="journal article" date="2020" name="mSystems">
        <title>Genome- and Community-Level Interaction Insights into Carbon Utilization and Element Cycling Functions of Hydrothermarchaeota in Hydrothermal Sediment.</title>
        <authorList>
            <person name="Zhou Z."/>
            <person name="Liu Y."/>
            <person name="Xu W."/>
            <person name="Pan J."/>
            <person name="Luo Z.H."/>
            <person name="Li M."/>
        </authorList>
    </citation>
    <scope>NUCLEOTIDE SEQUENCE [LARGE SCALE GENOMIC DNA]</scope>
    <source>
        <strain evidence="2">HyVt-501</strain>
    </source>
</reference>
<organism evidence="2">
    <name type="scientific">Aquifex aeolicus</name>
    <dbReference type="NCBI Taxonomy" id="63363"/>
    <lineage>
        <taxon>Bacteria</taxon>
        <taxon>Pseudomonadati</taxon>
        <taxon>Aquificota</taxon>
        <taxon>Aquificia</taxon>
        <taxon>Aquificales</taxon>
        <taxon>Aquificaceae</taxon>
        <taxon>Aquifex</taxon>
    </lineage>
</organism>
<evidence type="ECO:0000259" key="1">
    <source>
        <dbReference type="Pfam" id="PF00483"/>
    </source>
</evidence>
<name>A0A7C5Q306_AQUAO</name>
<dbReference type="InterPro" id="IPR049577">
    <property type="entry name" value="GMPP_N"/>
</dbReference>
<keyword evidence="2" id="KW-0548">Nucleotidyltransferase</keyword>
<feature type="non-terminal residue" evidence="2">
    <location>
        <position position="290"/>
    </location>
</feature>
<dbReference type="AlphaFoldDB" id="A0A7C5Q306"/>
<accession>A0A7C5Q306</accession>
<dbReference type="GO" id="GO:0016853">
    <property type="term" value="F:isomerase activity"/>
    <property type="evidence" value="ECO:0007669"/>
    <property type="project" value="UniProtKB-KW"/>
</dbReference>